<feature type="compositionally biased region" description="Low complexity" evidence="1">
    <location>
        <begin position="237"/>
        <end position="247"/>
    </location>
</feature>
<keyword evidence="4" id="KW-1185">Reference proteome</keyword>
<feature type="region of interest" description="Disordered" evidence="1">
    <location>
        <begin position="172"/>
        <end position="371"/>
    </location>
</feature>
<feature type="transmembrane region" description="Helical" evidence="2">
    <location>
        <begin position="94"/>
        <end position="119"/>
    </location>
</feature>
<dbReference type="Proteomes" id="UP000256913">
    <property type="component" value="Unassembled WGS sequence"/>
</dbReference>
<keyword evidence="2" id="KW-0472">Membrane</keyword>
<feature type="compositionally biased region" description="Pro residues" evidence="1">
    <location>
        <begin position="265"/>
        <end position="281"/>
    </location>
</feature>
<comment type="caution">
    <text evidence="3">The sequence shown here is derived from an EMBL/GenBank/DDBJ whole genome shotgun (WGS) entry which is preliminary data.</text>
</comment>
<dbReference type="EMBL" id="QUMQ01000001">
    <property type="protein sequence ID" value="REF95091.1"/>
    <property type="molecule type" value="Genomic_DNA"/>
</dbReference>
<feature type="compositionally biased region" description="Low complexity" evidence="1">
    <location>
        <begin position="301"/>
        <end position="319"/>
    </location>
</feature>
<feature type="compositionally biased region" description="Low complexity" evidence="1">
    <location>
        <begin position="200"/>
        <end position="209"/>
    </location>
</feature>
<protein>
    <submittedName>
        <fullName evidence="3">Uncharacterized protein</fullName>
    </submittedName>
</protein>
<evidence type="ECO:0000256" key="2">
    <source>
        <dbReference type="SAM" id="Phobius"/>
    </source>
</evidence>
<feature type="compositionally biased region" description="Pro residues" evidence="1">
    <location>
        <begin position="320"/>
        <end position="331"/>
    </location>
</feature>
<accession>A0A3D9ZCP5</accession>
<dbReference type="AlphaFoldDB" id="A0A3D9ZCP5"/>
<sequence>MTTQPEAGPNEQTSANQITKPWRELIALVLVGANAVLLFVGLIDLLVPYSANVGFSSRAGGSFFDFVGIEAIVLPLLAVLLATHLKPAVPRAKLVTQVALAEYAVSAVFGVIALLAWLFGSLVDGEVRAAFTGLLVRIAYAGIFAAASFLIYKIWRTLYYVPRPKAQPGMYGTPGAPGGYPPAGPGPMGQGQQGPGQPGYGAPTAYGQPGYPPPPAYPGSTQSAPPTFGGPASQTSPGATGAPGQPGAYPPPGGSTPTASGPAASTPPAPTASTPPAPAAPAPTAEPATWPPVPGPGASEPAAAQATQTITAPATGAPAPARPIPDPPTAPIPTADGERTQVINPASQQPSAGSAPPPASADNEPTRPDMH</sequence>
<reference evidence="3 4" key="1">
    <citation type="submission" date="2018-08" db="EMBL/GenBank/DDBJ databases">
        <title>Sequencing the genomes of 1000 actinobacteria strains.</title>
        <authorList>
            <person name="Klenk H.-P."/>
        </authorList>
    </citation>
    <scope>NUCLEOTIDE SEQUENCE [LARGE SCALE GENOMIC DNA]</scope>
    <source>
        <strain evidence="3 4">DSM 44099</strain>
    </source>
</reference>
<dbReference type="RefSeq" id="WP_116066835.1">
    <property type="nucleotide sequence ID" value="NZ_BONB01000091.1"/>
</dbReference>
<feature type="compositionally biased region" description="Low complexity" evidence="1">
    <location>
        <begin position="345"/>
        <end position="354"/>
    </location>
</feature>
<evidence type="ECO:0000313" key="4">
    <source>
        <dbReference type="Proteomes" id="UP000256913"/>
    </source>
</evidence>
<feature type="compositionally biased region" description="Gly residues" evidence="1">
    <location>
        <begin position="186"/>
        <end position="199"/>
    </location>
</feature>
<proteinExistence type="predicted"/>
<feature type="transmembrane region" description="Helical" evidence="2">
    <location>
        <begin position="131"/>
        <end position="155"/>
    </location>
</feature>
<feature type="transmembrane region" description="Helical" evidence="2">
    <location>
        <begin position="63"/>
        <end position="82"/>
    </location>
</feature>
<evidence type="ECO:0000313" key="3">
    <source>
        <dbReference type="EMBL" id="REF95091.1"/>
    </source>
</evidence>
<evidence type="ECO:0000256" key="1">
    <source>
        <dbReference type="SAM" id="MobiDB-lite"/>
    </source>
</evidence>
<gene>
    <name evidence="3" type="ORF">DFJ67_1041</name>
</gene>
<name>A0A3D9ZCP5_9ACTN</name>
<keyword evidence="2" id="KW-1133">Transmembrane helix</keyword>
<keyword evidence="2" id="KW-0812">Transmembrane</keyword>
<organism evidence="3 4">
    <name type="scientific">Asanoa ferruginea</name>
    <dbReference type="NCBI Taxonomy" id="53367"/>
    <lineage>
        <taxon>Bacteria</taxon>
        <taxon>Bacillati</taxon>
        <taxon>Actinomycetota</taxon>
        <taxon>Actinomycetes</taxon>
        <taxon>Micromonosporales</taxon>
        <taxon>Micromonosporaceae</taxon>
        <taxon>Asanoa</taxon>
    </lineage>
</organism>
<feature type="compositionally biased region" description="Low complexity" evidence="1">
    <location>
        <begin position="255"/>
        <end position="264"/>
    </location>
</feature>
<feature type="transmembrane region" description="Helical" evidence="2">
    <location>
        <begin position="25"/>
        <end position="43"/>
    </location>
</feature>